<keyword evidence="3" id="KW-0862">Zinc</keyword>
<feature type="domain" description="Myb-like" evidence="7">
    <location>
        <begin position="1021"/>
        <end position="1070"/>
    </location>
</feature>
<evidence type="ECO:0000313" key="8">
    <source>
        <dbReference type="EMBL" id="KAK3251168.1"/>
    </source>
</evidence>
<evidence type="ECO:0000256" key="5">
    <source>
        <dbReference type="SAM" id="MobiDB-lite"/>
    </source>
</evidence>
<evidence type="ECO:0000313" key="9">
    <source>
        <dbReference type="Proteomes" id="UP001190700"/>
    </source>
</evidence>
<feature type="compositionally biased region" description="Low complexity" evidence="5">
    <location>
        <begin position="425"/>
        <end position="440"/>
    </location>
</feature>
<feature type="region of interest" description="Disordered" evidence="5">
    <location>
        <begin position="138"/>
        <end position="157"/>
    </location>
</feature>
<feature type="compositionally biased region" description="Basic and acidic residues" evidence="5">
    <location>
        <begin position="821"/>
        <end position="830"/>
    </location>
</feature>
<feature type="region of interest" description="Disordered" evidence="5">
    <location>
        <begin position="663"/>
        <end position="713"/>
    </location>
</feature>
<dbReference type="PANTHER" id="PTHR24102">
    <property type="entry name" value="PHD FINGER PROTEIN"/>
    <property type="match status" value="1"/>
</dbReference>
<evidence type="ECO:0000259" key="6">
    <source>
        <dbReference type="PROSITE" id="PS50016"/>
    </source>
</evidence>
<feature type="region of interest" description="Disordered" evidence="5">
    <location>
        <begin position="423"/>
        <end position="608"/>
    </location>
</feature>
<feature type="domain" description="PHD-type" evidence="6">
    <location>
        <begin position="934"/>
        <end position="990"/>
    </location>
</feature>
<organism evidence="8 9">
    <name type="scientific">Cymbomonas tetramitiformis</name>
    <dbReference type="NCBI Taxonomy" id="36881"/>
    <lineage>
        <taxon>Eukaryota</taxon>
        <taxon>Viridiplantae</taxon>
        <taxon>Chlorophyta</taxon>
        <taxon>Pyramimonadophyceae</taxon>
        <taxon>Pyramimonadales</taxon>
        <taxon>Pyramimonadaceae</taxon>
        <taxon>Cymbomonas</taxon>
    </lineage>
</organism>
<dbReference type="GO" id="GO:0008270">
    <property type="term" value="F:zinc ion binding"/>
    <property type="evidence" value="ECO:0007669"/>
    <property type="project" value="UniProtKB-KW"/>
</dbReference>
<dbReference type="PROSITE" id="PS50090">
    <property type="entry name" value="MYB_LIKE"/>
    <property type="match status" value="1"/>
</dbReference>
<dbReference type="PANTHER" id="PTHR24102:SF28">
    <property type="entry name" value="PHD-TYPE DOMAIN-CONTAINING PROTEIN"/>
    <property type="match status" value="1"/>
</dbReference>
<dbReference type="Gene3D" id="3.30.40.10">
    <property type="entry name" value="Zinc/RING finger domain, C3HC4 (zinc finger)"/>
    <property type="match status" value="2"/>
</dbReference>
<dbReference type="InterPro" id="IPR001005">
    <property type="entry name" value="SANT/Myb"/>
</dbReference>
<evidence type="ECO:0000256" key="3">
    <source>
        <dbReference type="ARBA" id="ARBA00022833"/>
    </source>
</evidence>
<accession>A0AAE0F468</accession>
<dbReference type="InterPro" id="IPR013083">
    <property type="entry name" value="Znf_RING/FYVE/PHD"/>
</dbReference>
<protein>
    <submittedName>
        <fullName evidence="8">Origin recognition complex subunit Orc1</fullName>
    </submittedName>
</protein>
<dbReference type="SMART" id="SM00249">
    <property type="entry name" value="PHD"/>
    <property type="match status" value="2"/>
</dbReference>
<feature type="compositionally biased region" description="Basic residues" evidence="5">
    <location>
        <begin position="876"/>
        <end position="886"/>
    </location>
</feature>
<dbReference type="EMBL" id="LGRX02026215">
    <property type="protein sequence ID" value="KAK3251168.1"/>
    <property type="molecule type" value="Genomic_DNA"/>
</dbReference>
<feature type="region of interest" description="Disordered" evidence="5">
    <location>
        <begin position="22"/>
        <end position="103"/>
    </location>
</feature>
<dbReference type="InterPro" id="IPR009057">
    <property type="entry name" value="Homeodomain-like_sf"/>
</dbReference>
<evidence type="ECO:0000259" key="7">
    <source>
        <dbReference type="PROSITE" id="PS50090"/>
    </source>
</evidence>
<dbReference type="InterPro" id="IPR019787">
    <property type="entry name" value="Znf_PHD-finger"/>
</dbReference>
<feature type="compositionally biased region" description="Polar residues" evidence="5">
    <location>
        <begin position="28"/>
        <end position="38"/>
    </location>
</feature>
<feature type="region of interest" description="Disordered" evidence="5">
    <location>
        <begin position="1252"/>
        <end position="1274"/>
    </location>
</feature>
<keyword evidence="9" id="KW-1185">Reference proteome</keyword>
<reference evidence="8 9" key="1">
    <citation type="journal article" date="2015" name="Genome Biol. Evol.">
        <title>Comparative Genomics of a Bacterivorous Green Alga Reveals Evolutionary Causalities and Consequences of Phago-Mixotrophic Mode of Nutrition.</title>
        <authorList>
            <person name="Burns J.A."/>
            <person name="Paasch A."/>
            <person name="Narechania A."/>
            <person name="Kim E."/>
        </authorList>
    </citation>
    <scope>NUCLEOTIDE SEQUENCE [LARGE SCALE GENOMIC DNA]</scope>
    <source>
        <strain evidence="8 9">PLY_AMNH</strain>
    </source>
</reference>
<dbReference type="InterPro" id="IPR001965">
    <property type="entry name" value="Znf_PHD"/>
</dbReference>
<dbReference type="Gene3D" id="1.10.10.60">
    <property type="entry name" value="Homeodomain-like"/>
    <property type="match status" value="1"/>
</dbReference>
<name>A0AAE0F468_9CHLO</name>
<dbReference type="SUPFAM" id="SSF57903">
    <property type="entry name" value="FYVE/PHD zinc finger"/>
    <property type="match status" value="2"/>
</dbReference>
<feature type="domain" description="PHD-type" evidence="6">
    <location>
        <begin position="712"/>
        <end position="767"/>
    </location>
</feature>
<dbReference type="SUPFAM" id="SSF46689">
    <property type="entry name" value="Homeodomain-like"/>
    <property type="match status" value="1"/>
</dbReference>
<sequence length="1380" mass="144609">MERIPAAFLNMFSVALNPRKDPIKSGAIFQNSQSSFRTNAPDKDNPASEHNRGHASALERSTLGDAGGLSRNNLPNAGGALVDNSSIAVRPKSSKDVKSTPSQPWIEDSAAHQIHANFEALVASSPLPKVLEGCMHSLPSSAKPEDERPASVAPPRSSVRIEKTGRVEVPRIPQEAALAKADVASTELPSMPLSAAADRRRSPMGPPGSAMGVGEAFVAGPSAGGACRTMSGSHFPDVEAAAEPPLGGTGPFLGSAPQGDEGGAEPKDDERLDGLLVEEEALEQRCAGDAACEDSGAVSAGVRRVGAKGFEEGGEEIIWARRSAQAAAVAMKAEAEPGATGRRTGAKGLRKEALASMREVFGLQTTRSGRVLVPQLAFWRNQRVQHDPRTRAIVGCSEGTAEGTATGHTVFQFSGCRVTERRARAGSAPTSAVAASSARAGRTKGKSLAAGGAEGVSSEPKERRKMARAAPESEGTTPGREKEDASVKAAMRPRGAASRGRAKLPVRSAQQEAPEAEEKEASRALVVVDQGKAGSKRKGKWARTAAAKETQKPEAEEKEQQKPEAGEKEASRALVVVDPVKGSTAAAKDAEGDGLRTKAKRGSAAPGRRGLAAAAKAAAAVASAEAAEMTGEAGAMQGQPGGGDGECAVLQMLQACWAFDDGAGAPELEEPEPAQKKRPRGDRAEHGEGNGVQAHHTAAGGDGSEGGDDEDDTACGCCGSREDTEENPILLCDGLHEPEVGYHLRCLTPRLHQVPAGTWLCPQCEQSEAAQQPAAALLALPPPPPKAPKAKETSTALVLVNPGTGGSKRKPKASAAVTAKQKLEAAEKEPSQAMVAVGDEEMAGSKRKRSAAATASKEKEPSMALVVYGEKQGGVKARKGPAKGSKRNREGGCAAPGKSEAGGKRPGAASSTDRPRSGQGAEVATDHPLPDLDDVPCVKCGLRECDDSDPMLLCDGSHPCGEVGYHMKCLEPRLDRVPEGDWLCPECEKLASGSFLTSILALPAPLDGESTPLRKGAVPMGGKEAEEEWTEEQKAALAKAHRETDPAAPNYWLRVARQVPGKSAKQCCARIFDAHPTAPALLFKTLRGRWRQGTPLLLVPLLLSHEWLAREGTRGGVVPKKSAEESPAANQVQCREVAKSQPGAAAEEPAANQCRGATKSYTQVQCRGAPAANQQCRRSLAANQVCSAEESPAANQAEPAAAQQARDMRWEMRVAESESVRHRLVPVDVPEAPSPAGQAVEQSPEITLTRVGQMAEEPEPERAQQLQEADRERRRVDRYIDSLLRRQKTRPLGGGPVGALSPQPSAAAAAVAAPRVERRDAAQGGSMRGAWVSELPSATDAVTALLAADEDDWENGRLGEHNEDDGDVDYYFGQDSDEDL</sequence>
<evidence type="ECO:0000256" key="4">
    <source>
        <dbReference type="PROSITE-ProRule" id="PRU00146"/>
    </source>
</evidence>
<dbReference type="Proteomes" id="UP001190700">
    <property type="component" value="Unassembled WGS sequence"/>
</dbReference>
<dbReference type="PROSITE" id="PS50016">
    <property type="entry name" value="ZF_PHD_2"/>
    <property type="match status" value="2"/>
</dbReference>
<dbReference type="InterPro" id="IPR011011">
    <property type="entry name" value="Znf_FYVE_PHD"/>
</dbReference>
<feature type="compositionally biased region" description="Basic and acidic residues" evidence="5">
    <location>
        <begin position="40"/>
        <end position="52"/>
    </location>
</feature>
<gene>
    <name evidence="8" type="ORF">CYMTET_39485</name>
</gene>
<keyword evidence="2 4" id="KW-0863">Zinc-finger</keyword>
<keyword evidence="1" id="KW-0479">Metal-binding</keyword>
<feature type="region of interest" description="Disordered" evidence="5">
    <location>
        <begin position="1346"/>
        <end position="1380"/>
    </location>
</feature>
<evidence type="ECO:0000256" key="2">
    <source>
        <dbReference type="ARBA" id="ARBA00022771"/>
    </source>
</evidence>
<comment type="caution">
    <text evidence="8">The sequence shown here is derived from an EMBL/GenBank/DDBJ whole genome shotgun (WGS) entry which is preliminary data.</text>
</comment>
<feature type="region of interest" description="Disordered" evidence="5">
    <location>
        <begin position="820"/>
        <end position="928"/>
    </location>
</feature>
<feature type="compositionally biased region" description="Basic and acidic residues" evidence="5">
    <location>
        <begin position="549"/>
        <end position="571"/>
    </location>
</feature>
<evidence type="ECO:0000256" key="1">
    <source>
        <dbReference type="ARBA" id="ARBA00022723"/>
    </source>
</evidence>
<proteinExistence type="predicted"/>
<feature type="region of interest" description="Disordered" evidence="5">
    <location>
        <begin position="236"/>
        <end position="269"/>
    </location>
</feature>